<dbReference type="UCSC" id="F13D12.4a.2">
    <property type="organism name" value="c. elegans"/>
</dbReference>
<evidence type="ECO:0000313" key="11">
    <source>
        <dbReference type="WormBase" id="F13D12.4b"/>
    </source>
</evidence>
<dbReference type="InterPro" id="IPR016162">
    <property type="entry name" value="Ald_DH_N"/>
</dbReference>
<dbReference type="GO" id="GO:0004491">
    <property type="term" value="F:methylmalonate-semialdehyde dehydrogenase (acylating, NAD) activity"/>
    <property type="evidence" value="ECO:0007669"/>
    <property type="project" value="UniProtKB-EC"/>
</dbReference>
<dbReference type="PANTHER" id="PTHR43866">
    <property type="entry name" value="MALONATE-SEMIALDEHYDE DEHYDROGENASE"/>
    <property type="match status" value="1"/>
</dbReference>
<evidence type="ECO:0000313" key="9">
    <source>
        <dbReference type="EMBL" id="CAF31502.1"/>
    </source>
</evidence>
<evidence type="ECO:0000259" key="8">
    <source>
        <dbReference type="Pfam" id="PF00171"/>
    </source>
</evidence>
<dbReference type="ExpressionAtlas" id="Q7JMI1">
    <property type="expression patterns" value="baseline and differential"/>
</dbReference>
<organism evidence="9 10">
    <name type="scientific">Caenorhabditis elegans</name>
    <dbReference type="NCBI Taxonomy" id="6239"/>
    <lineage>
        <taxon>Eukaryota</taxon>
        <taxon>Metazoa</taxon>
        <taxon>Ecdysozoa</taxon>
        <taxon>Nematoda</taxon>
        <taxon>Chromadorea</taxon>
        <taxon>Rhabditida</taxon>
        <taxon>Rhabditina</taxon>
        <taxon>Rhabditomorpha</taxon>
        <taxon>Rhabditoidea</taxon>
        <taxon>Rhabditidae</taxon>
        <taxon>Peloderinae</taxon>
        <taxon>Caenorhabditis</taxon>
    </lineage>
</organism>
<dbReference type="AGR" id="WB:WBGene00000114"/>
<evidence type="ECO:0000256" key="1">
    <source>
        <dbReference type="ARBA" id="ARBA00009986"/>
    </source>
</evidence>
<comment type="catalytic activity">
    <reaction evidence="5">
        <text>2-methyl-3-oxopropanoate + NAD(+) + CoA + H2O = propanoyl-CoA + hydrogencarbonate + NADH + H(+)</text>
        <dbReference type="Rhea" id="RHEA:20804"/>
        <dbReference type="ChEBI" id="CHEBI:15377"/>
        <dbReference type="ChEBI" id="CHEBI:15378"/>
        <dbReference type="ChEBI" id="CHEBI:17544"/>
        <dbReference type="ChEBI" id="CHEBI:57287"/>
        <dbReference type="ChEBI" id="CHEBI:57392"/>
        <dbReference type="ChEBI" id="CHEBI:57540"/>
        <dbReference type="ChEBI" id="CHEBI:57700"/>
        <dbReference type="ChEBI" id="CHEBI:57945"/>
        <dbReference type="EC" id="1.2.1.27"/>
    </reaction>
    <physiologicalReaction direction="left-to-right" evidence="5">
        <dbReference type="Rhea" id="RHEA:20805"/>
    </physiologicalReaction>
</comment>
<dbReference type="Proteomes" id="UP000001940">
    <property type="component" value="Chromosome II"/>
</dbReference>
<dbReference type="InterPro" id="IPR010061">
    <property type="entry name" value="MeMal-semiAld_DH"/>
</dbReference>
<evidence type="ECO:0007829" key="12">
    <source>
        <dbReference type="PeptideAtlas" id="Q7JMI1"/>
    </source>
</evidence>
<dbReference type="PANTHER" id="PTHR43866:SF3">
    <property type="entry name" value="METHYLMALONATE-SEMIALDEHYDE DEHYDROGENASE [ACYLATING], MITOCHONDRIAL"/>
    <property type="match status" value="1"/>
</dbReference>
<evidence type="ECO:0000256" key="2">
    <source>
        <dbReference type="ARBA" id="ARBA00037458"/>
    </source>
</evidence>
<dbReference type="InterPro" id="IPR016161">
    <property type="entry name" value="Ald_DH/histidinol_DH"/>
</dbReference>
<dbReference type="WormBase" id="F13D12.4b">
    <property type="protein sequence ID" value="CE36262"/>
    <property type="gene ID" value="WBGene00000114"/>
    <property type="gene designation" value="alh-8"/>
</dbReference>
<keyword evidence="12" id="KW-1267">Proteomics identification</keyword>
<dbReference type="PeptideAtlas" id="Q7JMI1"/>
<dbReference type="OrthoDB" id="310895at2759"/>
<gene>
    <name evidence="9 11" type="primary">alh-8</name>
    <name evidence="9" type="ORF">CELE_F13D12.4</name>
    <name evidence="11" type="ORF">F13D12.4</name>
</gene>
<sequence>MLSRLARVQPKCQQLAHFSTSKSAAAAPTVKLWIDGQAVESKTTDFVELTNPATNEVIAMVPNATQAEMQAAVDSAKNAFNTWKNTSFQIPTDPSTMHVQTSSLDQERHEEAR</sequence>
<dbReference type="EMBL" id="BX284602">
    <property type="protein sequence ID" value="CAF31502.1"/>
    <property type="molecule type" value="Genomic_DNA"/>
</dbReference>
<reference evidence="9 10" key="1">
    <citation type="journal article" date="1998" name="Science">
        <title>Genome sequence of the nematode C. elegans: a platform for investigating biology.</title>
        <authorList>
            <consortium name="The C. elegans sequencing consortium"/>
            <person name="Sulson J.E."/>
            <person name="Waterston R."/>
        </authorList>
    </citation>
    <scope>NUCLEOTIDE SEQUENCE [LARGE SCALE GENOMIC DNA]</scope>
    <source>
        <strain evidence="9 10">Bristol N2</strain>
    </source>
</reference>
<feature type="region of interest" description="Disordered" evidence="7">
    <location>
        <begin position="88"/>
        <end position="113"/>
    </location>
</feature>
<evidence type="ECO:0000256" key="4">
    <source>
        <dbReference type="ARBA" id="ARBA00042419"/>
    </source>
</evidence>
<dbReference type="Gene3D" id="3.40.605.10">
    <property type="entry name" value="Aldehyde Dehydrogenase, Chain A, domain 1"/>
    <property type="match status" value="1"/>
</dbReference>
<evidence type="ECO:0000256" key="3">
    <source>
        <dbReference type="ARBA" id="ARBA00039517"/>
    </source>
</evidence>
<comment type="similarity">
    <text evidence="1">Belongs to the aldehyde dehydrogenase family.</text>
</comment>
<proteinExistence type="evidence at protein level"/>
<name>Q7JMI1_CAEEL</name>
<evidence type="ECO:0000313" key="10">
    <source>
        <dbReference type="Proteomes" id="UP000001940"/>
    </source>
</evidence>
<dbReference type="AlphaFoldDB" id="Q7JMI1"/>
<comment type="function">
    <text evidence="2">Probable malonate and methylmalonate semialdehyde dehydrogenase involved in the catabolism of valine, thymine, and compounds catabolized by way of beta-alanine, including uracil and cytidine.</text>
</comment>
<dbReference type="CTD" id="174800"/>
<accession>Q7JMI1</accession>
<evidence type="ECO:0000256" key="7">
    <source>
        <dbReference type="SAM" id="MobiDB-lite"/>
    </source>
</evidence>
<protein>
    <recommendedName>
        <fullName evidence="3">Probable methylmalonate-semialdehyde/malonate-semialdehyde dehydrogenase [acylating], mitochondrial</fullName>
    </recommendedName>
    <alternativeName>
        <fullName evidence="4">Malonate-semialdehyde dehydrogenase [acylating]</fullName>
    </alternativeName>
</protein>
<dbReference type="RefSeq" id="NP_001022079.1">
    <property type="nucleotide sequence ID" value="NM_001026908.7"/>
</dbReference>
<keyword evidence="10" id="KW-1185">Reference proteome</keyword>
<feature type="compositionally biased region" description="Polar residues" evidence="7">
    <location>
        <begin position="88"/>
        <end position="104"/>
    </location>
</feature>
<dbReference type="SMR" id="Q7JMI1"/>
<feature type="domain" description="Aldehyde dehydrogenase" evidence="8">
    <location>
        <begin position="40"/>
        <end position="88"/>
    </location>
</feature>
<dbReference type="InterPro" id="IPR015590">
    <property type="entry name" value="Aldehyde_DH_dom"/>
</dbReference>
<evidence type="ECO:0000256" key="5">
    <source>
        <dbReference type="ARBA" id="ARBA00047644"/>
    </source>
</evidence>
<dbReference type="SUPFAM" id="SSF53720">
    <property type="entry name" value="ALDH-like"/>
    <property type="match status" value="1"/>
</dbReference>
<dbReference type="Pfam" id="PF00171">
    <property type="entry name" value="Aldedh"/>
    <property type="match status" value="1"/>
</dbReference>
<evidence type="ECO:0000256" key="6">
    <source>
        <dbReference type="ARBA" id="ARBA00048821"/>
    </source>
</evidence>
<dbReference type="GeneID" id="174800"/>
<dbReference type="GO" id="GO:0005739">
    <property type="term" value="C:mitochondrion"/>
    <property type="evidence" value="ECO:0007005"/>
    <property type="project" value="WormBase"/>
</dbReference>
<comment type="catalytic activity">
    <reaction evidence="6">
        <text>3-oxopropanoate + NAD(+) + CoA + H2O = hydrogencarbonate + acetyl-CoA + NADH + H(+)</text>
        <dbReference type="Rhea" id="RHEA:76615"/>
        <dbReference type="ChEBI" id="CHEBI:15377"/>
        <dbReference type="ChEBI" id="CHEBI:15378"/>
        <dbReference type="ChEBI" id="CHEBI:17544"/>
        <dbReference type="ChEBI" id="CHEBI:33190"/>
        <dbReference type="ChEBI" id="CHEBI:57287"/>
        <dbReference type="ChEBI" id="CHEBI:57288"/>
        <dbReference type="ChEBI" id="CHEBI:57540"/>
        <dbReference type="ChEBI" id="CHEBI:57945"/>
        <dbReference type="EC" id="1.2.1.27"/>
    </reaction>
    <physiologicalReaction direction="left-to-right" evidence="6">
        <dbReference type="Rhea" id="RHEA:76616"/>
    </physiologicalReaction>
</comment>
<dbReference type="Bgee" id="WBGene00000114">
    <property type="expression patterns" value="Expressed in larva and 4 other cell types or tissues"/>
</dbReference>
<dbReference type="HOGENOM" id="CLU_2135732_0_0_1"/>